<organism evidence="1">
    <name type="scientific">marine sediment metagenome</name>
    <dbReference type="NCBI Taxonomy" id="412755"/>
    <lineage>
        <taxon>unclassified sequences</taxon>
        <taxon>metagenomes</taxon>
        <taxon>ecological metagenomes</taxon>
    </lineage>
</organism>
<dbReference type="PANTHER" id="PTHR34547:SF1">
    <property type="entry name" value="YACP-LIKE NYN DOMAIN PROTEIN"/>
    <property type="match status" value="1"/>
</dbReference>
<dbReference type="EMBL" id="LAZR01001392">
    <property type="protein sequence ID" value="KKN45403.1"/>
    <property type="molecule type" value="Genomic_DNA"/>
</dbReference>
<dbReference type="AlphaFoldDB" id="A0A0F9TVM8"/>
<dbReference type="PANTHER" id="PTHR34547">
    <property type="entry name" value="YACP-LIKE NYN DOMAIN PROTEIN"/>
    <property type="match status" value="1"/>
</dbReference>
<dbReference type="InterPro" id="IPR010298">
    <property type="entry name" value="YacP-like"/>
</dbReference>
<protein>
    <recommendedName>
        <fullName evidence="2">YacP-like NYN domain protein</fullName>
    </recommendedName>
</protein>
<evidence type="ECO:0000313" key="1">
    <source>
        <dbReference type="EMBL" id="KKN45403.1"/>
    </source>
</evidence>
<proteinExistence type="predicted"/>
<name>A0A0F9TVM8_9ZZZZ</name>
<gene>
    <name evidence="1" type="ORF">LCGC14_0683440</name>
</gene>
<accession>A0A0F9TVM8</accession>
<sequence length="159" mass="18394">MAYLIDGSNFIGYSSPLSLRDPQAKYHLVSRLLIFQSLKKTRVLLVFDGAPDLNLIGEAFQKKKFSVIFPPFGTDADETIKKIISKQTDLRRFFVVSSDREIKRFARSRRATPLSSKEFSRELQTALKEHRKSLEIEKKVTSLSPLEINQWLKVFKDEK</sequence>
<dbReference type="Pfam" id="PF05991">
    <property type="entry name" value="NYN_YacP"/>
    <property type="match status" value="1"/>
</dbReference>
<reference evidence="1" key="1">
    <citation type="journal article" date="2015" name="Nature">
        <title>Complex archaea that bridge the gap between prokaryotes and eukaryotes.</title>
        <authorList>
            <person name="Spang A."/>
            <person name="Saw J.H."/>
            <person name="Jorgensen S.L."/>
            <person name="Zaremba-Niedzwiedzka K."/>
            <person name="Martijn J."/>
            <person name="Lind A.E."/>
            <person name="van Eijk R."/>
            <person name="Schleper C."/>
            <person name="Guy L."/>
            <person name="Ettema T.J."/>
        </authorList>
    </citation>
    <scope>NUCLEOTIDE SEQUENCE</scope>
</reference>
<comment type="caution">
    <text evidence="1">The sequence shown here is derived from an EMBL/GenBank/DDBJ whole genome shotgun (WGS) entry which is preliminary data.</text>
</comment>
<evidence type="ECO:0008006" key="2">
    <source>
        <dbReference type="Google" id="ProtNLM"/>
    </source>
</evidence>